<feature type="transmembrane region" description="Helical" evidence="5">
    <location>
        <begin position="49"/>
        <end position="68"/>
    </location>
</feature>
<feature type="transmembrane region" description="Helical" evidence="5">
    <location>
        <begin position="123"/>
        <end position="143"/>
    </location>
</feature>
<feature type="transmembrane region" description="Helical" evidence="5">
    <location>
        <begin position="349"/>
        <end position="371"/>
    </location>
</feature>
<feature type="domain" description="Reverse transcriptase zinc-binding" evidence="6">
    <location>
        <begin position="151"/>
        <end position="231"/>
    </location>
</feature>
<dbReference type="InterPro" id="IPR007271">
    <property type="entry name" value="Nuc_sug_transpt"/>
</dbReference>
<evidence type="ECO:0000313" key="7">
    <source>
        <dbReference type="EMBL" id="SPD00563.1"/>
    </source>
</evidence>
<dbReference type="Pfam" id="PF13966">
    <property type="entry name" value="zf-RVT"/>
    <property type="match status" value="1"/>
</dbReference>
<feature type="transmembrane region" description="Helical" evidence="5">
    <location>
        <begin position="20"/>
        <end position="37"/>
    </location>
</feature>
<accession>A0A2N9GM30</accession>
<evidence type="ECO:0000256" key="1">
    <source>
        <dbReference type="ARBA" id="ARBA00004141"/>
    </source>
</evidence>
<gene>
    <name evidence="7" type="ORF">FSB_LOCUS28445</name>
</gene>
<feature type="transmembrane region" description="Helical" evidence="5">
    <location>
        <begin position="80"/>
        <end position="103"/>
    </location>
</feature>
<evidence type="ECO:0000256" key="4">
    <source>
        <dbReference type="ARBA" id="ARBA00023136"/>
    </source>
</evidence>
<evidence type="ECO:0000259" key="6">
    <source>
        <dbReference type="Pfam" id="PF13966"/>
    </source>
</evidence>
<dbReference type="GO" id="GO:0015165">
    <property type="term" value="F:pyrimidine nucleotide-sugar transmembrane transporter activity"/>
    <property type="evidence" value="ECO:0007669"/>
    <property type="project" value="InterPro"/>
</dbReference>
<name>A0A2N9GM30_FAGSY</name>
<comment type="subcellular location">
    <subcellularLocation>
        <location evidence="1">Membrane</location>
        <topology evidence="1">Multi-pass membrane protein</topology>
    </subcellularLocation>
</comment>
<keyword evidence="4 5" id="KW-0472">Membrane</keyword>
<dbReference type="InterPro" id="IPR026960">
    <property type="entry name" value="RVT-Znf"/>
</dbReference>
<dbReference type="PANTHER" id="PTHR10231">
    <property type="entry name" value="NUCLEOTIDE-SUGAR TRANSMEMBRANE TRANSPORTER"/>
    <property type="match status" value="1"/>
</dbReference>
<protein>
    <recommendedName>
        <fullName evidence="6">Reverse transcriptase zinc-binding domain-containing protein</fullName>
    </recommendedName>
</protein>
<dbReference type="GO" id="GO:0000139">
    <property type="term" value="C:Golgi membrane"/>
    <property type="evidence" value="ECO:0007669"/>
    <property type="project" value="InterPro"/>
</dbReference>
<evidence type="ECO:0000256" key="5">
    <source>
        <dbReference type="SAM" id="Phobius"/>
    </source>
</evidence>
<proteinExistence type="predicted"/>
<evidence type="ECO:0000256" key="2">
    <source>
        <dbReference type="ARBA" id="ARBA00022692"/>
    </source>
</evidence>
<dbReference type="EMBL" id="OIVN01002101">
    <property type="protein sequence ID" value="SPD00563.1"/>
    <property type="molecule type" value="Genomic_DNA"/>
</dbReference>
<organism evidence="7">
    <name type="scientific">Fagus sylvatica</name>
    <name type="common">Beechnut</name>
    <dbReference type="NCBI Taxonomy" id="28930"/>
    <lineage>
        <taxon>Eukaryota</taxon>
        <taxon>Viridiplantae</taxon>
        <taxon>Streptophyta</taxon>
        <taxon>Embryophyta</taxon>
        <taxon>Tracheophyta</taxon>
        <taxon>Spermatophyta</taxon>
        <taxon>Magnoliopsida</taxon>
        <taxon>eudicotyledons</taxon>
        <taxon>Gunneridae</taxon>
        <taxon>Pentapetalae</taxon>
        <taxon>rosids</taxon>
        <taxon>fabids</taxon>
        <taxon>Fagales</taxon>
        <taxon>Fagaceae</taxon>
        <taxon>Fagus</taxon>
    </lineage>
</organism>
<feature type="transmembrane region" description="Helical" evidence="5">
    <location>
        <begin position="422"/>
        <end position="442"/>
    </location>
</feature>
<dbReference type="AlphaFoldDB" id="A0A2N9GM30"/>
<feature type="transmembrane region" description="Helical" evidence="5">
    <location>
        <begin position="449"/>
        <end position="468"/>
    </location>
</feature>
<reference evidence="7" key="1">
    <citation type="submission" date="2018-02" db="EMBL/GenBank/DDBJ databases">
        <authorList>
            <person name="Cohen D.B."/>
            <person name="Kent A.D."/>
        </authorList>
    </citation>
    <scope>NUCLEOTIDE SEQUENCE</scope>
</reference>
<feature type="transmembrane region" description="Helical" evidence="5">
    <location>
        <begin position="301"/>
        <end position="322"/>
    </location>
</feature>
<sequence>MAVIKAKKSTLSSNKTEARIWFYSLLLTLQYGAQPLISKRFIRREVIVTSSVLTCEIAKVICALFFMAKAGTLKKVYNEWTLVGALTASGFPAAIYALQNSLLQISYKNLDSLTFSMLNQTKIIFTALFTYFIMSILIQKIVLELENDLFSGYRSLTPQNSVLFPWKIVWKAKVPPCIAFFSWVASQGKALTFDNLRNRGFIIPNWCCMCLRDGESVDHLFLHCSMAADLWSLVFGLFGVQWVMPRSVLDLFSCWLGQLGRHDHALVWKMIPHCVLWCLWRERNARLFDDSERHLPELKLFFFHTLLDWVVGSGVVSIHSILELIDLSVLLSIGEGSKKGSSSGNTDQILFYGIVPVLVASVLSGLASALCQWASQVKKHSSYLMTVEMSIAGSLCLLLSTSKSPDGEAIRQHGFFYGWTPLTLGFVIVSALVVTALLQFIFEGKPPSLYCLVALPLVLCSISMYQKYPYQVKKKES</sequence>
<evidence type="ECO:0000256" key="3">
    <source>
        <dbReference type="ARBA" id="ARBA00022989"/>
    </source>
</evidence>
<keyword evidence="2 5" id="KW-0812">Transmembrane</keyword>
<dbReference type="Pfam" id="PF04142">
    <property type="entry name" value="Nuc_sug_transp"/>
    <property type="match status" value="1"/>
</dbReference>
<keyword evidence="3 5" id="KW-1133">Transmembrane helix</keyword>